<protein>
    <submittedName>
        <fullName evidence="2">Uncharacterized protein</fullName>
    </submittedName>
</protein>
<feature type="compositionally biased region" description="Low complexity" evidence="1">
    <location>
        <begin position="115"/>
        <end position="124"/>
    </location>
</feature>
<gene>
    <name evidence="2" type="ORF">Salat_1884200</name>
</gene>
<dbReference type="AlphaFoldDB" id="A0AAE1Y4G2"/>
<comment type="caution">
    <text evidence="2">The sequence shown here is derived from an EMBL/GenBank/DDBJ whole genome shotgun (WGS) entry which is preliminary data.</text>
</comment>
<keyword evidence="3" id="KW-1185">Reference proteome</keyword>
<organism evidence="2 3">
    <name type="scientific">Sesamum alatum</name>
    <dbReference type="NCBI Taxonomy" id="300844"/>
    <lineage>
        <taxon>Eukaryota</taxon>
        <taxon>Viridiplantae</taxon>
        <taxon>Streptophyta</taxon>
        <taxon>Embryophyta</taxon>
        <taxon>Tracheophyta</taxon>
        <taxon>Spermatophyta</taxon>
        <taxon>Magnoliopsida</taxon>
        <taxon>eudicotyledons</taxon>
        <taxon>Gunneridae</taxon>
        <taxon>Pentapetalae</taxon>
        <taxon>asterids</taxon>
        <taxon>lamiids</taxon>
        <taxon>Lamiales</taxon>
        <taxon>Pedaliaceae</taxon>
        <taxon>Sesamum</taxon>
    </lineage>
</organism>
<feature type="region of interest" description="Disordered" evidence="1">
    <location>
        <begin position="90"/>
        <end position="138"/>
    </location>
</feature>
<feature type="compositionally biased region" description="Basic and acidic residues" evidence="1">
    <location>
        <begin position="99"/>
        <end position="112"/>
    </location>
</feature>
<sequence length="203" mass="23579">MGSDATTLQRRVLYNTNWTVEMEKTFMDTLVDQIAIGQDEPGYPDSYSIRQAMRETNRETRFQKSRNAWVYVNLSDPSWESMVIVFLNPTREDSEDDEHNIHNHGNENRNDEMDMNNFSPPSDNNSDEVVDNDALKPFSSPEADEACWNYVPKPPPSPPSQQKHLYTPIWTPAHDQCFIYALWDKAMDDTHNGESLRYDYSFG</sequence>
<dbReference type="EMBL" id="JACGWO010000007">
    <property type="protein sequence ID" value="KAK4423016.1"/>
    <property type="molecule type" value="Genomic_DNA"/>
</dbReference>
<accession>A0AAE1Y4G2</accession>
<reference evidence="2" key="1">
    <citation type="submission" date="2020-06" db="EMBL/GenBank/DDBJ databases">
        <authorList>
            <person name="Li T."/>
            <person name="Hu X."/>
            <person name="Zhang T."/>
            <person name="Song X."/>
            <person name="Zhang H."/>
            <person name="Dai N."/>
            <person name="Sheng W."/>
            <person name="Hou X."/>
            <person name="Wei L."/>
        </authorList>
    </citation>
    <scope>NUCLEOTIDE SEQUENCE</scope>
    <source>
        <strain evidence="2">3651</strain>
        <tissue evidence="2">Leaf</tissue>
    </source>
</reference>
<evidence type="ECO:0000256" key="1">
    <source>
        <dbReference type="SAM" id="MobiDB-lite"/>
    </source>
</evidence>
<evidence type="ECO:0000313" key="3">
    <source>
        <dbReference type="Proteomes" id="UP001293254"/>
    </source>
</evidence>
<proteinExistence type="predicted"/>
<reference evidence="2" key="2">
    <citation type="journal article" date="2024" name="Plant">
        <title>Genomic evolution and insights into agronomic trait innovations of Sesamum species.</title>
        <authorList>
            <person name="Miao H."/>
            <person name="Wang L."/>
            <person name="Qu L."/>
            <person name="Liu H."/>
            <person name="Sun Y."/>
            <person name="Le M."/>
            <person name="Wang Q."/>
            <person name="Wei S."/>
            <person name="Zheng Y."/>
            <person name="Lin W."/>
            <person name="Duan Y."/>
            <person name="Cao H."/>
            <person name="Xiong S."/>
            <person name="Wang X."/>
            <person name="Wei L."/>
            <person name="Li C."/>
            <person name="Ma Q."/>
            <person name="Ju M."/>
            <person name="Zhao R."/>
            <person name="Li G."/>
            <person name="Mu C."/>
            <person name="Tian Q."/>
            <person name="Mei H."/>
            <person name="Zhang T."/>
            <person name="Gao T."/>
            <person name="Zhang H."/>
        </authorList>
    </citation>
    <scope>NUCLEOTIDE SEQUENCE</scope>
    <source>
        <strain evidence="2">3651</strain>
    </source>
</reference>
<evidence type="ECO:0000313" key="2">
    <source>
        <dbReference type="EMBL" id="KAK4423016.1"/>
    </source>
</evidence>
<name>A0AAE1Y4G2_9LAMI</name>
<dbReference type="Proteomes" id="UP001293254">
    <property type="component" value="Unassembled WGS sequence"/>
</dbReference>